<protein>
    <submittedName>
        <fullName evidence="2">Stage II sporulation protein M</fullName>
    </submittedName>
</protein>
<proteinExistence type="predicted"/>
<sequence length="211" mass="24178">MPKSFIEICKNHIKENFLLYSIILFCFLIGISVGAFTVKVVNVHQKQELISYLRSFFHLLDESSLTGVEIFKESFSNSFQLLFLSWFMGLLLIGVPLIFMIIVFRGFVIGFTVGLIIEEFKLYGVLLFILAIFPQNILLIPLYIVAAVTSVSFAIMIIKGKFNKAKGLNYGRLFLIYTLTYLGILLIVVLSSFIEAFIVPFFIRFIVKYLH</sequence>
<dbReference type="PIRSF" id="PIRSF038973">
    <property type="entry name" value="SpoIIM"/>
    <property type="match status" value="1"/>
</dbReference>
<evidence type="ECO:0000313" key="3">
    <source>
        <dbReference type="Proteomes" id="UP000432715"/>
    </source>
</evidence>
<keyword evidence="1" id="KW-0812">Transmembrane</keyword>
<feature type="transmembrane region" description="Helical" evidence="1">
    <location>
        <begin position="111"/>
        <end position="133"/>
    </location>
</feature>
<name>A0A6I0FGQ6_9FIRM</name>
<dbReference type="AlphaFoldDB" id="A0A6I0FGQ6"/>
<dbReference type="NCBIfam" id="TIGR02831">
    <property type="entry name" value="spo_II_M"/>
    <property type="match status" value="1"/>
</dbReference>
<feature type="transmembrane region" description="Helical" evidence="1">
    <location>
        <begin position="179"/>
        <end position="203"/>
    </location>
</feature>
<organism evidence="2 3">
    <name type="scientific">Alkaliphilus pronyensis</name>
    <dbReference type="NCBI Taxonomy" id="1482732"/>
    <lineage>
        <taxon>Bacteria</taxon>
        <taxon>Bacillati</taxon>
        <taxon>Bacillota</taxon>
        <taxon>Clostridia</taxon>
        <taxon>Peptostreptococcales</taxon>
        <taxon>Natronincolaceae</taxon>
        <taxon>Alkaliphilus</taxon>
    </lineage>
</organism>
<dbReference type="InterPro" id="IPR014196">
    <property type="entry name" value="SpoIIM"/>
</dbReference>
<dbReference type="EMBL" id="WBZC01000010">
    <property type="protein sequence ID" value="KAB3537403.1"/>
    <property type="molecule type" value="Genomic_DNA"/>
</dbReference>
<reference evidence="2 3" key="1">
    <citation type="submission" date="2019-10" db="EMBL/GenBank/DDBJ databases">
        <title>Alkaliphilus serpentinus sp. nov. and Alkaliphilus pronyensis sp. nov., two novel anaerobic alkaliphilic species isolated from the serpentinized-hosted hydrothermal field of the Prony Bay (New Caledonia).</title>
        <authorList>
            <person name="Postec A."/>
        </authorList>
    </citation>
    <scope>NUCLEOTIDE SEQUENCE [LARGE SCALE GENOMIC DNA]</scope>
    <source>
        <strain evidence="2 3">LacV</strain>
    </source>
</reference>
<evidence type="ECO:0000313" key="2">
    <source>
        <dbReference type="EMBL" id="KAB3537403.1"/>
    </source>
</evidence>
<dbReference type="Proteomes" id="UP000432715">
    <property type="component" value="Unassembled WGS sequence"/>
</dbReference>
<dbReference type="RefSeq" id="WP_151860235.1">
    <property type="nucleotide sequence ID" value="NZ_WBZC01000010.1"/>
</dbReference>
<keyword evidence="1" id="KW-0472">Membrane</keyword>
<feature type="transmembrane region" description="Helical" evidence="1">
    <location>
        <begin position="139"/>
        <end position="158"/>
    </location>
</feature>
<dbReference type="OrthoDB" id="1707382at2"/>
<keyword evidence="3" id="KW-1185">Reference proteome</keyword>
<keyword evidence="1" id="KW-1133">Transmembrane helix</keyword>
<feature type="transmembrane region" description="Helical" evidence="1">
    <location>
        <begin position="81"/>
        <end position="104"/>
    </location>
</feature>
<accession>A0A6I0FGQ6</accession>
<dbReference type="InterPro" id="IPR002798">
    <property type="entry name" value="SpoIIM-like"/>
</dbReference>
<feature type="transmembrane region" description="Helical" evidence="1">
    <location>
        <begin position="17"/>
        <end position="38"/>
    </location>
</feature>
<evidence type="ECO:0000256" key="1">
    <source>
        <dbReference type="SAM" id="Phobius"/>
    </source>
</evidence>
<gene>
    <name evidence="2" type="primary">spoIIM</name>
    <name evidence="2" type="ORF">F8154_03695</name>
</gene>
<dbReference type="Pfam" id="PF01944">
    <property type="entry name" value="SpoIIM"/>
    <property type="match status" value="1"/>
</dbReference>
<comment type="caution">
    <text evidence="2">The sequence shown here is derived from an EMBL/GenBank/DDBJ whole genome shotgun (WGS) entry which is preliminary data.</text>
</comment>